<accession>A0A8J5SYU0</accession>
<comment type="caution">
    <text evidence="2">The sequence shown here is derived from an EMBL/GenBank/DDBJ whole genome shotgun (WGS) entry which is preliminary data.</text>
</comment>
<feature type="compositionally biased region" description="Polar residues" evidence="1">
    <location>
        <begin position="69"/>
        <end position="80"/>
    </location>
</feature>
<organism evidence="2 3">
    <name type="scientific">Zizania palustris</name>
    <name type="common">Northern wild rice</name>
    <dbReference type="NCBI Taxonomy" id="103762"/>
    <lineage>
        <taxon>Eukaryota</taxon>
        <taxon>Viridiplantae</taxon>
        <taxon>Streptophyta</taxon>
        <taxon>Embryophyta</taxon>
        <taxon>Tracheophyta</taxon>
        <taxon>Spermatophyta</taxon>
        <taxon>Magnoliopsida</taxon>
        <taxon>Liliopsida</taxon>
        <taxon>Poales</taxon>
        <taxon>Poaceae</taxon>
        <taxon>BOP clade</taxon>
        <taxon>Oryzoideae</taxon>
        <taxon>Oryzeae</taxon>
        <taxon>Zizaniinae</taxon>
        <taxon>Zizania</taxon>
    </lineage>
</organism>
<keyword evidence="3" id="KW-1185">Reference proteome</keyword>
<evidence type="ECO:0000313" key="2">
    <source>
        <dbReference type="EMBL" id="KAG8083600.1"/>
    </source>
</evidence>
<reference evidence="2" key="1">
    <citation type="journal article" date="2021" name="bioRxiv">
        <title>Whole Genome Assembly and Annotation of Northern Wild Rice, Zizania palustris L., Supports a Whole Genome Duplication in the Zizania Genus.</title>
        <authorList>
            <person name="Haas M."/>
            <person name="Kono T."/>
            <person name="Macchietto M."/>
            <person name="Millas R."/>
            <person name="McGilp L."/>
            <person name="Shao M."/>
            <person name="Duquette J."/>
            <person name="Hirsch C.N."/>
            <person name="Kimball J."/>
        </authorList>
    </citation>
    <scope>NUCLEOTIDE SEQUENCE</scope>
    <source>
        <tissue evidence="2">Fresh leaf tissue</tissue>
    </source>
</reference>
<gene>
    <name evidence="2" type="ORF">GUJ93_ZPchr0015g6953</name>
</gene>
<proteinExistence type="predicted"/>
<evidence type="ECO:0000313" key="3">
    <source>
        <dbReference type="Proteomes" id="UP000729402"/>
    </source>
</evidence>
<feature type="region of interest" description="Disordered" evidence="1">
    <location>
        <begin position="41"/>
        <end position="99"/>
    </location>
</feature>
<dbReference type="AlphaFoldDB" id="A0A8J5SYU0"/>
<dbReference type="EMBL" id="JAAALK010000085">
    <property type="protein sequence ID" value="KAG8083600.1"/>
    <property type="molecule type" value="Genomic_DNA"/>
</dbReference>
<name>A0A8J5SYU0_ZIZPA</name>
<reference evidence="2" key="2">
    <citation type="submission" date="2021-02" db="EMBL/GenBank/DDBJ databases">
        <authorList>
            <person name="Kimball J.A."/>
            <person name="Haas M.W."/>
            <person name="Macchietto M."/>
            <person name="Kono T."/>
            <person name="Duquette J."/>
            <person name="Shao M."/>
        </authorList>
    </citation>
    <scope>NUCLEOTIDE SEQUENCE</scope>
    <source>
        <tissue evidence="2">Fresh leaf tissue</tissue>
    </source>
</reference>
<dbReference type="Proteomes" id="UP000729402">
    <property type="component" value="Unassembled WGS sequence"/>
</dbReference>
<evidence type="ECO:0000256" key="1">
    <source>
        <dbReference type="SAM" id="MobiDB-lite"/>
    </source>
</evidence>
<protein>
    <submittedName>
        <fullName evidence="2">Uncharacterized protein</fullName>
    </submittedName>
</protein>
<sequence>MDSPSDSQKIVDALIHPPLVAISIPHVLIRQQGGGELVSVGVAPAKEGGPRARDGSGAGDYFGAARLTPSESTDEGQSTEASEDASLRSGPSPTDDDQSALASLPLLAPFLERRTGLQPLLEPLAQAIREHVVLAHAAAISNERECNRLKEKVTALQESLADSKCWALDLEEIVHAERSANVNLEATNEELLAKWVVLWAEVERL</sequence>